<dbReference type="Pfam" id="PF08031">
    <property type="entry name" value="BBE"/>
    <property type="match status" value="1"/>
</dbReference>
<feature type="chain" id="PRO_5005195572" evidence="3">
    <location>
        <begin position="20"/>
        <end position="596"/>
    </location>
</feature>
<gene>
    <name evidence="5" type="ORF">PCAMFM013_S017g000223</name>
</gene>
<dbReference type="GO" id="GO:0071949">
    <property type="term" value="F:FAD binding"/>
    <property type="evidence" value="ECO:0007669"/>
    <property type="project" value="InterPro"/>
</dbReference>
<dbReference type="InterPro" id="IPR036318">
    <property type="entry name" value="FAD-bd_PCMH-like_sf"/>
</dbReference>
<dbReference type="EMBL" id="HG793150">
    <property type="protein sequence ID" value="CRL26240.1"/>
    <property type="molecule type" value="Genomic_DNA"/>
</dbReference>
<reference evidence="5 6" key="1">
    <citation type="journal article" date="2014" name="Nat. Commun.">
        <title>Multiple recent horizontal transfers of a large genomic region in cheese making fungi.</title>
        <authorList>
            <person name="Cheeseman K."/>
            <person name="Ropars J."/>
            <person name="Renault P."/>
            <person name="Dupont J."/>
            <person name="Gouzy J."/>
            <person name="Branca A."/>
            <person name="Abraham A.L."/>
            <person name="Ceppi M."/>
            <person name="Conseiller E."/>
            <person name="Debuchy R."/>
            <person name="Malagnac F."/>
            <person name="Goarin A."/>
            <person name="Silar P."/>
            <person name="Lacoste S."/>
            <person name="Sallet E."/>
            <person name="Bensimon A."/>
            <person name="Giraud T."/>
            <person name="Brygoo Y."/>
        </authorList>
    </citation>
    <scope>NUCLEOTIDE SEQUENCE [LARGE SCALE GENOMIC DNA]</scope>
    <source>
        <strain evidence="6">FM 013</strain>
    </source>
</reference>
<dbReference type="PANTHER" id="PTHR13878:SF91">
    <property type="entry name" value="FAD BINDING DOMAIN PROTEIN (AFU_ORTHOLOGUE AFUA_6G12070)-RELATED"/>
    <property type="match status" value="1"/>
</dbReference>
<keyword evidence="3" id="KW-0732">Signal</keyword>
<dbReference type="PANTHER" id="PTHR13878">
    <property type="entry name" value="GULONOLACTONE OXIDASE"/>
    <property type="match status" value="1"/>
</dbReference>
<dbReference type="InterPro" id="IPR050432">
    <property type="entry name" value="FAD-linked_Oxidoreductases_BP"/>
</dbReference>
<protein>
    <submittedName>
        <fullName evidence="5">Berberine/berberine-like</fullName>
    </submittedName>
</protein>
<dbReference type="InterPro" id="IPR012951">
    <property type="entry name" value="BBE"/>
</dbReference>
<dbReference type="Pfam" id="PF01565">
    <property type="entry name" value="FAD_binding_4"/>
    <property type="match status" value="1"/>
</dbReference>
<feature type="domain" description="FAD-binding PCMH-type" evidence="4">
    <location>
        <begin position="116"/>
        <end position="299"/>
    </location>
</feature>
<dbReference type="GO" id="GO:0016491">
    <property type="term" value="F:oxidoreductase activity"/>
    <property type="evidence" value="ECO:0007669"/>
    <property type="project" value="UniProtKB-KW"/>
</dbReference>
<dbReference type="PROSITE" id="PS51387">
    <property type="entry name" value="FAD_PCMH"/>
    <property type="match status" value="1"/>
</dbReference>
<dbReference type="InterPro" id="IPR016169">
    <property type="entry name" value="FAD-bd_PCMH_sub2"/>
</dbReference>
<proteinExistence type="inferred from homology"/>
<dbReference type="Gene3D" id="3.40.462.20">
    <property type="match status" value="1"/>
</dbReference>
<dbReference type="SUPFAM" id="SSF56176">
    <property type="entry name" value="FAD-binding/transporter-associated domain-like"/>
    <property type="match status" value="1"/>
</dbReference>
<dbReference type="InterPro" id="IPR006094">
    <property type="entry name" value="Oxid_FAD_bind_N"/>
</dbReference>
<dbReference type="AlphaFoldDB" id="A0A0G4PII8"/>
<evidence type="ECO:0000259" key="4">
    <source>
        <dbReference type="PROSITE" id="PS51387"/>
    </source>
</evidence>
<comment type="similarity">
    <text evidence="1">Belongs to the oxygen-dependent FAD-linked oxidoreductase family.</text>
</comment>
<dbReference type="Gene3D" id="3.30.465.10">
    <property type="match status" value="2"/>
</dbReference>
<dbReference type="Proteomes" id="UP000053732">
    <property type="component" value="Unassembled WGS sequence"/>
</dbReference>
<evidence type="ECO:0000256" key="3">
    <source>
        <dbReference type="SAM" id="SignalP"/>
    </source>
</evidence>
<evidence type="ECO:0000256" key="1">
    <source>
        <dbReference type="ARBA" id="ARBA00005466"/>
    </source>
</evidence>
<evidence type="ECO:0000256" key="2">
    <source>
        <dbReference type="ARBA" id="ARBA00023002"/>
    </source>
</evidence>
<keyword evidence="2" id="KW-0560">Oxidoreductase</keyword>
<keyword evidence="6" id="KW-1185">Reference proteome</keyword>
<feature type="signal peptide" evidence="3">
    <location>
        <begin position="1"/>
        <end position="19"/>
    </location>
</feature>
<dbReference type="STRING" id="1429867.A0A0G4PII8"/>
<accession>A0A0G4PII8</accession>
<evidence type="ECO:0000313" key="5">
    <source>
        <dbReference type="EMBL" id="CRL26240.1"/>
    </source>
</evidence>
<organism evidence="5 6">
    <name type="scientific">Penicillium camemberti (strain FM 013)</name>
    <dbReference type="NCBI Taxonomy" id="1429867"/>
    <lineage>
        <taxon>Eukaryota</taxon>
        <taxon>Fungi</taxon>
        <taxon>Dikarya</taxon>
        <taxon>Ascomycota</taxon>
        <taxon>Pezizomycotina</taxon>
        <taxon>Eurotiomycetes</taxon>
        <taxon>Eurotiomycetidae</taxon>
        <taxon>Eurotiales</taxon>
        <taxon>Aspergillaceae</taxon>
        <taxon>Penicillium</taxon>
    </lineage>
</organism>
<dbReference type="InterPro" id="IPR016166">
    <property type="entry name" value="FAD-bd_PCMH"/>
</dbReference>
<evidence type="ECO:0000313" key="6">
    <source>
        <dbReference type="Proteomes" id="UP000053732"/>
    </source>
</evidence>
<name>A0A0G4PII8_PENC3</name>
<sequence length="596" mass="66580">MVTKYLFIFLLGGIRPVLSSLLLVDQASWDAFNQDISGRLFDGRPMMSPCFNNYNGQPQRINHTRCMELRRENSPSLYFGGYQNINWAACQSTGDNCTISSFTREDHINPARRCSQGSVPSKYVDVRSIDDVQKSLAFIRENGLQLVIKNTGHDYLGRSSASDALALWTHNYRPPIHLNRSFIPEGCRSPVGDVITFGAGEQFEKIYDFASRQNLRVVGGTGLTVGAAGGWITGGGHSLLSNELGLGVDNVYQIHAILPNGTYITASRCQNTELFFALRGGGGGTFGIVMDVSMLAHQEKPMEVLSLSLENRDPRIVENFLQMMVDNAERWADEGWGGYFQPGMQTDQPITLFMATSMMDHTQAEESMKPILDFALHSGTTASQNLTTFTGFGELMQSMETLNTMSLNHYQAAVSMSSRIVPRVNFQGTANKHRLVEVLNDIMHTLDQKTNSSLSLPPLLVCLTTPVMYSKHLPDMDRKGGPGYSSVTPAWRDGLWHVIHKRAWVDEVEPSTVADIWKETSQSMNPLRQLTPGGGAYQNEGDAFEPDPIGTFWGKDNYDRLFKFKQEVDPDNIFTVHQGIGWEESHRRYNCYPKLV</sequence>